<reference evidence="8 9" key="1">
    <citation type="journal article" date="2019" name="Int. J. Syst. Evol. Microbiol.">
        <title>The Global Catalogue of Microorganisms (GCM) 10K type strain sequencing project: providing services to taxonomists for standard genome sequencing and annotation.</title>
        <authorList>
            <consortium name="The Broad Institute Genomics Platform"/>
            <consortium name="The Broad Institute Genome Sequencing Center for Infectious Disease"/>
            <person name="Wu L."/>
            <person name="Ma J."/>
        </authorList>
    </citation>
    <scope>NUCLEOTIDE SEQUENCE [LARGE SCALE GENOMIC DNA]</scope>
    <source>
        <strain evidence="8 9">JCM 15481</strain>
    </source>
</reference>
<protein>
    <submittedName>
        <fullName evidence="8">GlsB/YeaQ/YmgE family stress response membrane protein</fullName>
    </submittedName>
</protein>
<dbReference type="PANTHER" id="PTHR33884">
    <property type="entry name" value="UPF0410 PROTEIN YMGE"/>
    <property type="match status" value="1"/>
</dbReference>
<comment type="subcellular location">
    <subcellularLocation>
        <location evidence="1">Cell membrane</location>
        <topology evidence="1">Multi-pass membrane protein</topology>
    </subcellularLocation>
</comment>
<dbReference type="PANTHER" id="PTHR33884:SF3">
    <property type="entry name" value="UPF0410 PROTEIN YMGE"/>
    <property type="match status" value="1"/>
</dbReference>
<keyword evidence="9" id="KW-1185">Reference proteome</keyword>
<comment type="similarity">
    <text evidence="2">Belongs to the UPF0410 family.</text>
</comment>
<dbReference type="Proteomes" id="UP001500443">
    <property type="component" value="Unassembled WGS sequence"/>
</dbReference>
<feature type="transmembrane region" description="Helical" evidence="7">
    <location>
        <begin position="86"/>
        <end position="106"/>
    </location>
</feature>
<proteinExistence type="inferred from homology"/>
<feature type="transmembrane region" description="Helical" evidence="7">
    <location>
        <begin position="25"/>
        <end position="43"/>
    </location>
</feature>
<dbReference type="EMBL" id="BAAAPF010000245">
    <property type="protein sequence ID" value="GAA2142329.1"/>
    <property type="molecule type" value="Genomic_DNA"/>
</dbReference>
<evidence type="ECO:0000313" key="9">
    <source>
        <dbReference type="Proteomes" id="UP001500443"/>
    </source>
</evidence>
<organism evidence="8 9">
    <name type="scientific">Streptomyces synnematoformans</name>
    <dbReference type="NCBI Taxonomy" id="415721"/>
    <lineage>
        <taxon>Bacteria</taxon>
        <taxon>Bacillati</taxon>
        <taxon>Actinomycetota</taxon>
        <taxon>Actinomycetes</taxon>
        <taxon>Kitasatosporales</taxon>
        <taxon>Streptomycetaceae</taxon>
        <taxon>Streptomyces</taxon>
    </lineage>
</organism>
<gene>
    <name evidence="8" type="ORF">GCM10009802_52990</name>
</gene>
<evidence type="ECO:0000313" key="8">
    <source>
        <dbReference type="EMBL" id="GAA2142329.1"/>
    </source>
</evidence>
<keyword evidence="3" id="KW-1003">Cell membrane</keyword>
<keyword evidence="5 7" id="KW-1133">Transmembrane helix</keyword>
<keyword evidence="4 7" id="KW-0812">Transmembrane</keyword>
<accession>A0ABN2ZHL9</accession>
<evidence type="ECO:0000256" key="4">
    <source>
        <dbReference type="ARBA" id="ARBA00022692"/>
    </source>
</evidence>
<dbReference type="Pfam" id="PF04226">
    <property type="entry name" value="Transgly_assoc"/>
    <property type="match status" value="1"/>
</dbReference>
<evidence type="ECO:0000256" key="2">
    <source>
        <dbReference type="ARBA" id="ARBA00011006"/>
    </source>
</evidence>
<feature type="transmembrane region" description="Helical" evidence="7">
    <location>
        <begin position="50"/>
        <end position="74"/>
    </location>
</feature>
<sequence length="115" mass="12098">MRPPGRRRKLARHADTAALGGDMSWLWAIIVGLVLGVIARAILPGKQAIPLWLTTAFGVVGAIVGNAVASGIGVDDTKGIDWIRHILQLAGAVAVVALGTPLYGGMRGHKYRSPR</sequence>
<dbReference type="InterPro" id="IPR007341">
    <property type="entry name" value="Transgly_assoc"/>
</dbReference>
<evidence type="ECO:0000256" key="5">
    <source>
        <dbReference type="ARBA" id="ARBA00022989"/>
    </source>
</evidence>
<name>A0ABN2ZHL9_9ACTN</name>
<evidence type="ECO:0000256" key="6">
    <source>
        <dbReference type="ARBA" id="ARBA00023136"/>
    </source>
</evidence>
<evidence type="ECO:0000256" key="1">
    <source>
        <dbReference type="ARBA" id="ARBA00004651"/>
    </source>
</evidence>
<comment type="caution">
    <text evidence="8">The sequence shown here is derived from an EMBL/GenBank/DDBJ whole genome shotgun (WGS) entry which is preliminary data.</text>
</comment>
<keyword evidence="6 7" id="KW-0472">Membrane</keyword>
<evidence type="ECO:0000256" key="3">
    <source>
        <dbReference type="ARBA" id="ARBA00022475"/>
    </source>
</evidence>
<evidence type="ECO:0000256" key="7">
    <source>
        <dbReference type="SAM" id="Phobius"/>
    </source>
</evidence>